<dbReference type="Proteomes" id="UP000199577">
    <property type="component" value="Unassembled WGS sequence"/>
</dbReference>
<organism evidence="1 2">
    <name type="scientific">Parapedobacter composti</name>
    <dbReference type="NCBI Taxonomy" id="623281"/>
    <lineage>
        <taxon>Bacteria</taxon>
        <taxon>Pseudomonadati</taxon>
        <taxon>Bacteroidota</taxon>
        <taxon>Sphingobacteriia</taxon>
        <taxon>Sphingobacteriales</taxon>
        <taxon>Sphingobacteriaceae</taxon>
        <taxon>Parapedobacter</taxon>
    </lineage>
</organism>
<evidence type="ECO:0000313" key="1">
    <source>
        <dbReference type="EMBL" id="SFC07652.1"/>
    </source>
</evidence>
<keyword evidence="2" id="KW-1185">Reference proteome</keyword>
<gene>
    <name evidence="1" type="ORF">SAMN05421747_10425</name>
</gene>
<sequence length="78" mass="8860">MSGFVRFKLPFRVLYLAYFEAAFGDLVYIPVCEVFVSDLFSGVFAITSANSCLCCIQINKIFLTKSFLLIGYLKNLRL</sequence>
<accession>A0A1I1G8K4</accession>
<dbReference type="AlphaFoldDB" id="A0A1I1G8K4"/>
<name>A0A1I1G8K4_9SPHI</name>
<protein>
    <submittedName>
        <fullName evidence="1">Uncharacterized protein</fullName>
    </submittedName>
</protein>
<evidence type="ECO:0000313" key="2">
    <source>
        <dbReference type="Proteomes" id="UP000199577"/>
    </source>
</evidence>
<dbReference type="EMBL" id="FOLL01000004">
    <property type="protein sequence ID" value="SFC07652.1"/>
    <property type="molecule type" value="Genomic_DNA"/>
</dbReference>
<reference evidence="1 2" key="1">
    <citation type="submission" date="2016-10" db="EMBL/GenBank/DDBJ databases">
        <authorList>
            <person name="de Groot N.N."/>
        </authorList>
    </citation>
    <scope>NUCLEOTIDE SEQUENCE [LARGE SCALE GENOMIC DNA]</scope>
    <source>
        <strain evidence="1 2">DSM 22900</strain>
    </source>
</reference>
<proteinExistence type="predicted"/>